<accession>A0A9Q3B834</accession>
<sequence>MSPKNPLTALIASSINVSGLNIDVGNVIAQNSSPWSIPKICVTPIPPNLTIIQMHVSEGPGSTSEISLKANQQSNFPFEFLLNPCWNSVEYQELFGRSKQPLLNIPSGSQVHVGYEDWLMVGNKKDHWNIQLGVEFLRVILD</sequence>
<gene>
    <name evidence="1" type="ORF">O181_000052</name>
</gene>
<proteinExistence type="predicted"/>
<evidence type="ECO:0000313" key="2">
    <source>
        <dbReference type="Proteomes" id="UP000765509"/>
    </source>
</evidence>
<dbReference type="AlphaFoldDB" id="A0A9Q3B834"/>
<protein>
    <submittedName>
        <fullName evidence="1">Uncharacterized protein</fullName>
    </submittedName>
</protein>
<comment type="caution">
    <text evidence="1">The sequence shown here is derived from an EMBL/GenBank/DDBJ whole genome shotgun (WGS) entry which is preliminary data.</text>
</comment>
<dbReference type="Proteomes" id="UP000765509">
    <property type="component" value="Unassembled WGS sequence"/>
</dbReference>
<name>A0A9Q3B834_9BASI</name>
<evidence type="ECO:0000313" key="1">
    <source>
        <dbReference type="EMBL" id="MBW0460337.1"/>
    </source>
</evidence>
<reference evidence="1" key="1">
    <citation type="submission" date="2021-03" db="EMBL/GenBank/DDBJ databases">
        <title>Draft genome sequence of rust myrtle Austropuccinia psidii MF-1, a brazilian biotype.</title>
        <authorList>
            <person name="Quecine M.C."/>
            <person name="Pachon D.M.R."/>
            <person name="Bonatelli M.L."/>
            <person name="Correr F.H."/>
            <person name="Franceschini L.M."/>
            <person name="Leite T.F."/>
            <person name="Margarido G.R.A."/>
            <person name="Almeida C.A."/>
            <person name="Ferrarezi J.A."/>
            <person name="Labate C.A."/>
        </authorList>
    </citation>
    <scope>NUCLEOTIDE SEQUENCE</scope>
    <source>
        <strain evidence="1">MF-1</strain>
    </source>
</reference>
<organism evidence="1 2">
    <name type="scientific">Austropuccinia psidii MF-1</name>
    <dbReference type="NCBI Taxonomy" id="1389203"/>
    <lineage>
        <taxon>Eukaryota</taxon>
        <taxon>Fungi</taxon>
        <taxon>Dikarya</taxon>
        <taxon>Basidiomycota</taxon>
        <taxon>Pucciniomycotina</taxon>
        <taxon>Pucciniomycetes</taxon>
        <taxon>Pucciniales</taxon>
        <taxon>Sphaerophragmiaceae</taxon>
        <taxon>Austropuccinia</taxon>
    </lineage>
</organism>
<dbReference type="EMBL" id="AVOT02000004">
    <property type="protein sequence ID" value="MBW0460337.1"/>
    <property type="molecule type" value="Genomic_DNA"/>
</dbReference>
<keyword evidence="2" id="KW-1185">Reference proteome</keyword>